<sequence length="159" mass="17739">MTAPRFWSDDLDADLLKVVPRAAGVLDQVTAPLWTYGGTTHGRLNHPSVWGSHRGPVAYFGADDSGAWKPDSYWTAQPLVECTWAEVARDAWVHSYVIVVDWVPIWNAWLLGGTFMRLMYDLRGWTPLPAREADRLRGKVLASLIAATEQLREHVGAVA</sequence>
<organism evidence="1 2">
    <name type="scientific">Dactylosporangium roseum</name>
    <dbReference type="NCBI Taxonomy" id="47989"/>
    <lineage>
        <taxon>Bacteria</taxon>
        <taxon>Bacillati</taxon>
        <taxon>Actinomycetota</taxon>
        <taxon>Actinomycetes</taxon>
        <taxon>Micromonosporales</taxon>
        <taxon>Micromonosporaceae</taxon>
        <taxon>Dactylosporangium</taxon>
    </lineage>
</organism>
<dbReference type="Proteomes" id="UP001058271">
    <property type="component" value="Chromosome"/>
</dbReference>
<proteinExistence type="predicted"/>
<name>A0ABY5ZB35_9ACTN</name>
<accession>A0ABY5ZB35</accession>
<reference evidence="1" key="1">
    <citation type="submission" date="2021-04" db="EMBL/GenBank/DDBJ databases">
        <title>Biosynthetic gene clusters of Dactylosporangioum roseum.</title>
        <authorList>
            <person name="Hartkoorn R.C."/>
            <person name="Beaudoing E."/>
            <person name="Hot D."/>
            <person name="Moureu S."/>
        </authorList>
    </citation>
    <scope>NUCLEOTIDE SEQUENCE</scope>
    <source>
        <strain evidence="1">NRRL B-16295</strain>
    </source>
</reference>
<dbReference type="RefSeq" id="WP_260727270.1">
    <property type="nucleotide sequence ID" value="NZ_BAAABS010000033.1"/>
</dbReference>
<protein>
    <submittedName>
        <fullName evidence="1">Uncharacterized protein</fullName>
    </submittedName>
</protein>
<keyword evidence="2" id="KW-1185">Reference proteome</keyword>
<dbReference type="EMBL" id="CP073721">
    <property type="protein sequence ID" value="UWZ37908.1"/>
    <property type="molecule type" value="Genomic_DNA"/>
</dbReference>
<evidence type="ECO:0000313" key="1">
    <source>
        <dbReference type="EMBL" id="UWZ37908.1"/>
    </source>
</evidence>
<gene>
    <name evidence="1" type="ORF">Drose_06425</name>
</gene>
<evidence type="ECO:0000313" key="2">
    <source>
        <dbReference type="Proteomes" id="UP001058271"/>
    </source>
</evidence>